<evidence type="ECO:0000313" key="2">
    <source>
        <dbReference type="Proteomes" id="UP001589734"/>
    </source>
</evidence>
<name>A0ABV6BLM3_9FLAO</name>
<sequence length="75" mass="8865">MRQLTITAITEIAMQFIDTNGNEFEMDIAQMDIPDHTTMQVGDKLFHIEHHYYDVCDPEGKMRQGFVRLNHLRKK</sequence>
<proteinExistence type="predicted"/>
<evidence type="ECO:0000313" key="1">
    <source>
        <dbReference type="EMBL" id="MFC0076324.1"/>
    </source>
</evidence>
<dbReference type="RefSeq" id="WP_379684045.1">
    <property type="nucleotide sequence ID" value="NZ_JBHLYW010000005.1"/>
</dbReference>
<gene>
    <name evidence="1" type="ORF">ACFFLS_04695</name>
</gene>
<keyword evidence="2" id="KW-1185">Reference proteome</keyword>
<organism evidence="1 2">
    <name type="scientific">Flavobacterium procerum</name>
    <dbReference type="NCBI Taxonomy" id="1455569"/>
    <lineage>
        <taxon>Bacteria</taxon>
        <taxon>Pseudomonadati</taxon>
        <taxon>Bacteroidota</taxon>
        <taxon>Flavobacteriia</taxon>
        <taxon>Flavobacteriales</taxon>
        <taxon>Flavobacteriaceae</taxon>
        <taxon>Flavobacterium</taxon>
    </lineage>
</organism>
<reference evidence="1 2" key="1">
    <citation type="submission" date="2024-09" db="EMBL/GenBank/DDBJ databases">
        <authorList>
            <person name="Sun Q."/>
            <person name="Mori K."/>
        </authorList>
    </citation>
    <scope>NUCLEOTIDE SEQUENCE [LARGE SCALE GENOMIC DNA]</scope>
    <source>
        <strain evidence="1 2">CGMCC 1.12926</strain>
    </source>
</reference>
<comment type="caution">
    <text evidence="1">The sequence shown here is derived from an EMBL/GenBank/DDBJ whole genome shotgun (WGS) entry which is preliminary data.</text>
</comment>
<accession>A0ABV6BLM3</accession>
<dbReference type="Proteomes" id="UP001589734">
    <property type="component" value="Unassembled WGS sequence"/>
</dbReference>
<protein>
    <submittedName>
        <fullName evidence="1">Uncharacterized protein</fullName>
    </submittedName>
</protein>
<dbReference type="EMBL" id="JBHLYW010000005">
    <property type="protein sequence ID" value="MFC0076324.1"/>
    <property type="molecule type" value="Genomic_DNA"/>
</dbReference>